<dbReference type="PANTHER" id="PTHR33867">
    <property type="entry name" value="RIBOSOME MATURATION FACTOR RIMP"/>
    <property type="match status" value="1"/>
</dbReference>
<dbReference type="InterPro" id="IPR003728">
    <property type="entry name" value="Ribosome_maturation_RimP"/>
</dbReference>
<keyword evidence="8" id="KW-1185">Reference proteome</keyword>
<dbReference type="InterPro" id="IPR028989">
    <property type="entry name" value="RimP_N"/>
</dbReference>
<evidence type="ECO:0000256" key="3">
    <source>
        <dbReference type="HAMAP-Rule" id="MF_01077"/>
    </source>
</evidence>
<dbReference type="Pfam" id="PF02576">
    <property type="entry name" value="RimP_N"/>
    <property type="match status" value="1"/>
</dbReference>
<dbReference type="AlphaFoldDB" id="A0A4R3LCR9"/>
<dbReference type="EMBL" id="SMAH01000008">
    <property type="protein sequence ID" value="TCS97622.1"/>
    <property type="molecule type" value="Genomic_DNA"/>
</dbReference>
<evidence type="ECO:0000313" key="7">
    <source>
        <dbReference type="Proteomes" id="UP000295536"/>
    </source>
</evidence>
<dbReference type="InterPro" id="IPR036847">
    <property type="entry name" value="RimP_C_sf"/>
</dbReference>
<dbReference type="Gene3D" id="3.30.300.70">
    <property type="entry name" value="RimP-like superfamily, N-terminal"/>
    <property type="match status" value="1"/>
</dbReference>
<dbReference type="CDD" id="cd01734">
    <property type="entry name" value="YlxS_C"/>
    <property type="match status" value="1"/>
</dbReference>
<dbReference type="PANTHER" id="PTHR33867:SF1">
    <property type="entry name" value="RIBOSOME MATURATION FACTOR RIMP"/>
    <property type="match status" value="1"/>
</dbReference>
<keyword evidence="2 3" id="KW-0690">Ribosome biogenesis</keyword>
<comment type="caution">
    <text evidence="5">The sequence shown here is derived from an EMBL/GenBank/DDBJ whole genome shotgun (WGS) entry which is preliminary data.</text>
</comment>
<dbReference type="Proteomes" id="UP000315577">
    <property type="component" value="Unassembled WGS sequence"/>
</dbReference>
<dbReference type="OrthoDB" id="9805006at2"/>
<feature type="domain" description="Ribosome maturation factor RimP N-terminal" evidence="4">
    <location>
        <begin position="9"/>
        <end position="83"/>
    </location>
</feature>
<dbReference type="SUPFAM" id="SSF74942">
    <property type="entry name" value="YhbC-like, C-terminal domain"/>
    <property type="match status" value="1"/>
</dbReference>
<sequence length="197" mass="21658">MANQWQQTVAQTVAGMGYELVDVERSAGGLLRLTIDWPWDPAQPEPRFITVDDCERVTRQLQYVLEVQGVDYRRLEVGSPGIDRPLRTPRDFERFVGEVVEVTLRAPIGAAGAGLAAPARRKFRGVLQRGEAPGAWQLELLPPEPPRPGKVGARKAAPAAETVQVLGFTLDEVREARLAPVVDFSGRRARGSAQPEQ</sequence>
<evidence type="ECO:0000313" key="5">
    <source>
        <dbReference type="EMBL" id="TCS97622.1"/>
    </source>
</evidence>
<dbReference type="InterPro" id="IPR028998">
    <property type="entry name" value="RimP_C"/>
</dbReference>
<protein>
    <recommendedName>
        <fullName evidence="3">Ribosome maturation factor RimP</fullName>
    </recommendedName>
</protein>
<dbReference type="NCBIfam" id="NF000929">
    <property type="entry name" value="PRK00092.2-1"/>
    <property type="match status" value="1"/>
</dbReference>
<comment type="subcellular location">
    <subcellularLocation>
        <location evidence="3">Cytoplasm</location>
    </subcellularLocation>
</comment>
<evidence type="ECO:0000259" key="4">
    <source>
        <dbReference type="Pfam" id="PF02576"/>
    </source>
</evidence>
<keyword evidence="1 3" id="KW-0963">Cytoplasm</keyword>
<gene>
    <name evidence="3 6" type="primary">rimP</name>
    <name evidence="5" type="ORF">EDC36_10826</name>
    <name evidence="6" type="ORF">Tigna_00104</name>
</gene>
<reference evidence="5 7" key="1">
    <citation type="submission" date="2019-03" db="EMBL/GenBank/DDBJ databases">
        <title>Genomic Encyclopedia of Type Strains, Phase IV (KMG-IV): sequencing the most valuable type-strain genomes for metagenomic binning, comparative biology and taxonomic classification.</title>
        <authorList>
            <person name="Goeker M."/>
        </authorList>
    </citation>
    <scope>NUCLEOTIDE SEQUENCE [LARGE SCALE GENOMIC DNA]</scope>
    <source>
        <strain evidence="5 7">DSM 12034</strain>
    </source>
</reference>
<evidence type="ECO:0000256" key="1">
    <source>
        <dbReference type="ARBA" id="ARBA00022490"/>
    </source>
</evidence>
<reference evidence="6 8" key="2">
    <citation type="submission" date="2019-07" db="EMBL/GenBank/DDBJ databases">
        <title>Tepidimonas ignava SPS-1037 draft genome.</title>
        <authorList>
            <person name="Da Costa M.S."/>
            <person name="Froufe H.J.C."/>
            <person name="Egas C."/>
            <person name="Albuquerque L."/>
        </authorList>
    </citation>
    <scope>NUCLEOTIDE SEQUENCE [LARGE SCALE GENOMIC DNA]</scope>
    <source>
        <strain evidence="6 8">SPS-1037</strain>
    </source>
</reference>
<comment type="similarity">
    <text evidence="3">Belongs to the RimP family.</text>
</comment>
<evidence type="ECO:0000313" key="6">
    <source>
        <dbReference type="EMBL" id="TSE24103.1"/>
    </source>
</evidence>
<evidence type="ECO:0000256" key="2">
    <source>
        <dbReference type="ARBA" id="ARBA00022517"/>
    </source>
</evidence>
<name>A0A4R3LCR9_9BURK</name>
<dbReference type="InterPro" id="IPR035956">
    <property type="entry name" value="RimP_N_sf"/>
</dbReference>
<dbReference type="SUPFAM" id="SSF75420">
    <property type="entry name" value="YhbC-like, N-terminal domain"/>
    <property type="match status" value="1"/>
</dbReference>
<dbReference type="GO" id="GO:0005829">
    <property type="term" value="C:cytosol"/>
    <property type="evidence" value="ECO:0007669"/>
    <property type="project" value="TreeGrafter"/>
</dbReference>
<dbReference type="RefSeq" id="WP_132962621.1">
    <property type="nucleotide sequence ID" value="NZ_JBKBMZ010000002.1"/>
</dbReference>
<dbReference type="GO" id="GO:0000028">
    <property type="term" value="P:ribosomal small subunit assembly"/>
    <property type="evidence" value="ECO:0007669"/>
    <property type="project" value="TreeGrafter"/>
</dbReference>
<evidence type="ECO:0000313" key="8">
    <source>
        <dbReference type="Proteomes" id="UP000315577"/>
    </source>
</evidence>
<proteinExistence type="inferred from homology"/>
<dbReference type="EMBL" id="VJNC01000001">
    <property type="protein sequence ID" value="TSE24103.1"/>
    <property type="molecule type" value="Genomic_DNA"/>
</dbReference>
<dbReference type="Proteomes" id="UP000295536">
    <property type="component" value="Unassembled WGS sequence"/>
</dbReference>
<organism evidence="5 7">
    <name type="scientific">Tepidimonas ignava</name>
    <dbReference type="NCBI Taxonomy" id="114249"/>
    <lineage>
        <taxon>Bacteria</taxon>
        <taxon>Pseudomonadati</taxon>
        <taxon>Pseudomonadota</taxon>
        <taxon>Betaproteobacteria</taxon>
        <taxon>Burkholderiales</taxon>
        <taxon>Tepidimonas</taxon>
    </lineage>
</organism>
<comment type="function">
    <text evidence="3">Required for maturation of 30S ribosomal subunits.</text>
</comment>
<dbReference type="GO" id="GO:0006412">
    <property type="term" value="P:translation"/>
    <property type="evidence" value="ECO:0007669"/>
    <property type="project" value="TreeGrafter"/>
</dbReference>
<dbReference type="HAMAP" id="MF_01077">
    <property type="entry name" value="RimP"/>
    <property type="match status" value="1"/>
</dbReference>
<accession>A0A4R3LCR9</accession>